<organism evidence="9 10">
    <name type="scientific">Nocardioides marmoriginsengisoli</name>
    <dbReference type="NCBI Taxonomy" id="661483"/>
    <lineage>
        <taxon>Bacteria</taxon>
        <taxon>Bacillati</taxon>
        <taxon>Actinomycetota</taxon>
        <taxon>Actinomycetes</taxon>
        <taxon>Propionibacteriales</taxon>
        <taxon>Nocardioidaceae</taxon>
        <taxon>Nocardioides</taxon>
    </lineage>
</organism>
<evidence type="ECO:0000256" key="3">
    <source>
        <dbReference type="ARBA" id="ARBA00022448"/>
    </source>
</evidence>
<dbReference type="GO" id="GO:0016887">
    <property type="term" value="F:ATP hydrolysis activity"/>
    <property type="evidence" value="ECO:0007669"/>
    <property type="project" value="InterPro"/>
</dbReference>
<evidence type="ECO:0000313" key="10">
    <source>
        <dbReference type="Proteomes" id="UP000267128"/>
    </source>
</evidence>
<dbReference type="Proteomes" id="UP000267128">
    <property type="component" value="Unassembled WGS sequence"/>
</dbReference>
<comment type="subcellular location">
    <subcellularLocation>
        <location evidence="1">Cell membrane</location>
        <topology evidence="1">Peripheral membrane protein</topology>
    </subcellularLocation>
</comment>
<proteinExistence type="inferred from homology"/>
<evidence type="ECO:0000256" key="7">
    <source>
        <dbReference type="ARBA" id="ARBA00023136"/>
    </source>
</evidence>
<keyword evidence="10" id="KW-1185">Reference proteome</keyword>
<dbReference type="EMBL" id="RJSE01000007">
    <property type="protein sequence ID" value="RNL62530.1"/>
    <property type="molecule type" value="Genomic_DNA"/>
</dbReference>
<dbReference type="FunFam" id="3.40.50.300:FF:000016">
    <property type="entry name" value="Oligopeptide ABC transporter ATP-binding component"/>
    <property type="match status" value="1"/>
</dbReference>
<keyword evidence="6 9" id="KW-0067">ATP-binding</keyword>
<dbReference type="OrthoDB" id="5357528at2"/>
<keyword evidence="3" id="KW-0813">Transport</keyword>
<dbReference type="RefSeq" id="WP_123227826.1">
    <property type="nucleotide sequence ID" value="NZ_RJSE01000007.1"/>
</dbReference>
<keyword evidence="4" id="KW-1003">Cell membrane</keyword>
<evidence type="ECO:0000256" key="6">
    <source>
        <dbReference type="ARBA" id="ARBA00022840"/>
    </source>
</evidence>
<dbReference type="Pfam" id="PF08352">
    <property type="entry name" value="oligo_HPY"/>
    <property type="match status" value="1"/>
</dbReference>
<gene>
    <name evidence="9" type="ORF">EFK50_12230</name>
</gene>
<dbReference type="PANTHER" id="PTHR43297">
    <property type="entry name" value="OLIGOPEPTIDE TRANSPORT ATP-BINDING PROTEIN APPD"/>
    <property type="match status" value="1"/>
</dbReference>
<evidence type="ECO:0000313" key="9">
    <source>
        <dbReference type="EMBL" id="RNL62530.1"/>
    </source>
</evidence>
<dbReference type="GO" id="GO:0015833">
    <property type="term" value="P:peptide transport"/>
    <property type="evidence" value="ECO:0007669"/>
    <property type="project" value="InterPro"/>
</dbReference>
<dbReference type="PANTHER" id="PTHR43297:SF2">
    <property type="entry name" value="DIPEPTIDE TRANSPORT ATP-BINDING PROTEIN DPPD"/>
    <property type="match status" value="1"/>
</dbReference>
<accession>A0A3N0CGE1</accession>
<comment type="similarity">
    <text evidence="2">Belongs to the ABC transporter superfamily.</text>
</comment>
<dbReference type="PROSITE" id="PS00211">
    <property type="entry name" value="ABC_TRANSPORTER_1"/>
    <property type="match status" value="1"/>
</dbReference>
<dbReference type="Gene3D" id="3.40.50.300">
    <property type="entry name" value="P-loop containing nucleotide triphosphate hydrolases"/>
    <property type="match status" value="1"/>
</dbReference>
<dbReference type="GO" id="GO:0005886">
    <property type="term" value="C:plasma membrane"/>
    <property type="evidence" value="ECO:0007669"/>
    <property type="project" value="UniProtKB-SubCell"/>
</dbReference>
<dbReference type="SMART" id="SM00382">
    <property type="entry name" value="AAA"/>
    <property type="match status" value="1"/>
</dbReference>
<dbReference type="NCBIfam" id="TIGR01727">
    <property type="entry name" value="oligo_HPY"/>
    <property type="match status" value="1"/>
</dbReference>
<comment type="caution">
    <text evidence="9">The sequence shown here is derived from an EMBL/GenBank/DDBJ whole genome shotgun (WGS) entry which is preliminary data.</text>
</comment>
<evidence type="ECO:0000256" key="2">
    <source>
        <dbReference type="ARBA" id="ARBA00005417"/>
    </source>
</evidence>
<dbReference type="InterPro" id="IPR050388">
    <property type="entry name" value="ABC_Ni/Peptide_Import"/>
</dbReference>
<dbReference type="InterPro" id="IPR027417">
    <property type="entry name" value="P-loop_NTPase"/>
</dbReference>
<dbReference type="InterPro" id="IPR003439">
    <property type="entry name" value="ABC_transporter-like_ATP-bd"/>
</dbReference>
<dbReference type="AlphaFoldDB" id="A0A3N0CGE1"/>
<keyword evidence="5" id="KW-0547">Nucleotide-binding</keyword>
<feature type="domain" description="ABC transporter" evidence="8">
    <location>
        <begin position="9"/>
        <end position="259"/>
    </location>
</feature>
<protein>
    <submittedName>
        <fullName evidence="9">ABC transporter ATP-binding protein</fullName>
    </submittedName>
</protein>
<dbReference type="SUPFAM" id="SSF52540">
    <property type="entry name" value="P-loop containing nucleoside triphosphate hydrolases"/>
    <property type="match status" value="1"/>
</dbReference>
<dbReference type="PROSITE" id="PS50893">
    <property type="entry name" value="ABC_TRANSPORTER_2"/>
    <property type="match status" value="1"/>
</dbReference>
<keyword evidence="7" id="KW-0472">Membrane</keyword>
<dbReference type="InterPro" id="IPR017871">
    <property type="entry name" value="ABC_transporter-like_CS"/>
</dbReference>
<evidence type="ECO:0000259" key="8">
    <source>
        <dbReference type="PROSITE" id="PS50893"/>
    </source>
</evidence>
<evidence type="ECO:0000256" key="1">
    <source>
        <dbReference type="ARBA" id="ARBA00004202"/>
    </source>
</evidence>
<evidence type="ECO:0000256" key="4">
    <source>
        <dbReference type="ARBA" id="ARBA00022475"/>
    </source>
</evidence>
<name>A0A3N0CGE1_9ACTN</name>
<dbReference type="InterPro" id="IPR003593">
    <property type="entry name" value="AAA+_ATPase"/>
</dbReference>
<reference evidence="9 10" key="1">
    <citation type="submission" date="2018-11" db="EMBL/GenBank/DDBJ databases">
        <authorList>
            <person name="Li F."/>
        </authorList>
    </citation>
    <scope>NUCLEOTIDE SEQUENCE [LARGE SCALE GENOMIC DNA]</scope>
    <source>
        <strain evidence="9 10">Gsoil 097</strain>
    </source>
</reference>
<dbReference type="GO" id="GO:0005524">
    <property type="term" value="F:ATP binding"/>
    <property type="evidence" value="ECO:0007669"/>
    <property type="project" value="UniProtKB-KW"/>
</dbReference>
<dbReference type="CDD" id="cd03257">
    <property type="entry name" value="ABC_NikE_OppD_transporters"/>
    <property type="match status" value="1"/>
</dbReference>
<evidence type="ECO:0000256" key="5">
    <source>
        <dbReference type="ARBA" id="ARBA00022741"/>
    </source>
</evidence>
<dbReference type="Pfam" id="PF00005">
    <property type="entry name" value="ABC_tran"/>
    <property type="match status" value="1"/>
</dbReference>
<dbReference type="InterPro" id="IPR013563">
    <property type="entry name" value="Oligopep_ABC_C"/>
</dbReference>
<sequence length="340" mass="36189">MTEQDAPLLRIENLEIGFGNGAGRHTAVHDVSLTVNPAEIVGLVGESGSGKSLTCRSVLRLIPVGGRITSGDVRLGGQELLDLSAKEMREVRAHQVGMVFQDPFTSLNPTLRIGTQVIETLRANGGLSREAARRRAVELLTQVEIPLPEERLRAYPHELSGGMRQRVMIALAMAADPQLLIADEPTTALDVSTQAQVLALLRRIRDERGMSILLVSHDFGVVAAICDRVVVMYGGFVVESGSIEQVYGAPAHPYTRALLNAVPDLTLPPPGYRRPAIPGPPLGSVPYEAGCPFAPRCRFARDACGSVPMSLEPVAGDHLTACPFADDAGAGVAAVVQEVS</sequence>